<feature type="transmembrane region" description="Helical" evidence="1">
    <location>
        <begin position="7"/>
        <end position="25"/>
    </location>
</feature>
<evidence type="ECO:0000313" key="3">
    <source>
        <dbReference type="Proteomes" id="UP000190339"/>
    </source>
</evidence>
<dbReference type="EMBL" id="FUYL01000003">
    <property type="protein sequence ID" value="SKB42273.1"/>
    <property type="molecule type" value="Genomic_DNA"/>
</dbReference>
<evidence type="ECO:0000313" key="2">
    <source>
        <dbReference type="EMBL" id="SKB42273.1"/>
    </source>
</evidence>
<protein>
    <submittedName>
        <fullName evidence="2">Uncharacterized protein</fullName>
    </submittedName>
</protein>
<accession>A0A1T5B5S8</accession>
<proteinExistence type="predicted"/>
<dbReference type="Proteomes" id="UP000190339">
    <property type="component" value="Unassembled WGS sequence"/>
</dbReference>
<keyword evidence="3" id="KW-1185">Reference proteome</keyword>
<keyword evidence="1" id="KW-0812">Transmembrane</keyword>
<reference evidence="3" key="1">
    <citation type="submission" date="2017-02" db="EMBL/GenBank/DDBJ databases">
        <authorList>
            <person name="Varghese N."/>
            <person name="Submissions S."/>
        </authorList>
    </citation>
    <scope>NUCLEOTIDE SEQUENCE [LARGE SCALE GENOMIC DNA]</scope>
    <source>
        <strain evidence="3">DSM 23546</strain>
    </source>
</reference>
<keyword evidence="1" id="KW-1133">Transmembrane helix</keyword>
<name>A0A1T5B5S8_9FLAO</name>
<sequence length="56" mass="6257">MQFSKSTILPVMGIILLALLIIMSYVNGAIFLDRILICSVILSFVFIAKLGENRKQ</sequence>
<keyword evidence="1" id="KW-0472">Membrane</keyword>
<dbReference type="AlphaFoldDB" id="A0A1T5B5S8"/>
<organism evidence="2 3">
    <name type="scientific">Maribacter arcticus</name>
    <dbReference type="NCBI Taxonomy" id="561365"/>
    <lineage>
        <taxon>Bacteria</taxon>
        <taxon>Pseudomonadati</taxon>
        <taxon>Bacteroidota</taxon>
        <taxon>Flavobacteriia</taxon>
        <taxon>Flavobacteriales</taxon>
        <taxon>Flavobacteriaceae</taxon>
        <taxon>Maribacter</taxon>
    </lineage>
</organism>
<gene>
    <name evidence="2" type="ORF">SAMN05660866_01426</name>
</gene>
<feature type="transmembrane region" description="Helical" evidence="1">
    <location>
        <begin position="31"/>
        <end position="51"/>
    </location>
</feature>
<evidence type="ECO:0000256" key="1">
    <source>
        <dbReference type="SAM" id="Phobius"/>
    </source>
</evidence>
<dbReference type="STRING" id="561365.SAMN05660866_01426"/>